<feature type="binding site" evidence="10">
    <location>
        <begin position="27"/>
        <end position="34"/>
    </location>
    <ligand>
        <name>ATP</name>
        <dbReference type="ChEBI" id="CHEBI:30616"/>
    </ligand>
</feature>
<comment type="function">
    <text evidence="2 10 12">Catalyzes the transfer of a dimethylallyl group onto the adenine at position 37 in tRNAs that read codons beginning with uridine, leading to the formation of N6-(dimethylallyl)adenosine (i(6)A).</text>
</comment>
<protein>
    <recommendedName>
        <fullName evidence="10">tRNA dimethylallyltransferase</fullName>
        <ecNumber evidence="10">2.5.1.75</ecNumber>
    </recommendedName>
    <alternativeName>
        <fullName evidence="10">Dimethylallyl diphosphate:tRNA dimethylallyltransferase</fullName>
        <shortName evidence="10">DMAPP:tRNA dimethylallyltransferase</shortName>
        <shortName evidence="10">DMATase</shortName>
    </alternativeName>
    <alternativeName>
        <fullName evidence="10">Isopentenyl-diphosphate:tRNA isopentenyltransferase</fullName>
        <shortName evidence="10">IPP transferase</shortName>
        <shortName evidence="10">IPPT</shortName>
        <shortName evidence="10">IPTase</shortName>
    </alternativeName>
</protein>
<keyword evidence="5 10" id="KW-0819">tRNA processing</keyword>
<dbReference type="Pfam" id="PF01715">
    <property type="entry name" value="IPPT"/>
    <property type="match status" value="1"/>
</dbReference>
<feature type="site" description="Interaction with substrate tRNA" evidence="10">
    <location>
        <position position="152"/>
    </location>
</feature>
<keyword evidence="6 10" id="KW-0547">Nucleotide-binding</keyword>
<evidence type="ECO:0000313" key="16">
    <source>
        <dbReference type="Proteomes" id="UP000536179"/>
    </source>
</evidence>
<dbReference type="RefSeq" id="WP_246419029.1">
    <property type="nucleotide sequence ID" value="NZ_JACHXU010000002.1"/>
</dbReference>
<dbReference type="Gene3D" id="1.10.20.140">
    <property type="match status" value="1"/>
</dbReference>
<feature type="binding site" evidence="10">
    <location>
        <begin position="29"/>
        <end position="34"/>
    </location>
    <ligand>
        <name>substrate</name>
    </ligand>
</feature>
<dbReference type="EMBL" id="JACHXU010000002">
    <property type="protein sequence ID" value="MBB3204744.1"/>
    <property type="molecule type" value="Genomic_DNA"/>
</dbReference>
<proteinExistence type="inferred from homology"/>
<evidence type="ECO:0000256" key="8">
    <source>
        <dbReference type="ARBA" id="ARBA00022842"/>
    </source>
</evidence>
<accession>A0A7W5H3W3</accession>
<evidence type="ECO:0000256" key="14">
    <source>
        <dbReference type="SAM" id="MobiDB-lite"/>
    </source>
</evidence>
<dbReference type="EC" id="2.5.1.75" evidence="10"/>
<evidence type="ECO:0000313" key="15">
    <source>
        <dbReference type="EMBL" id="MBB3204744.1"/>
    </source>
</evidence>
<name>A0A7W5H3W3_9BACT</name>
<comment type="cofactor">
    <cofactor evidence="1 10">
        <name>Mg(2+)</name>
        <dbReference type="ChEBI" id="CHEBI:18420"/>
    </cofactor>
</comment>
<gene>
    <name evidence="10" type="primary">miaA</name>
    <name evidence="15" type="ORF">FHS27_000511</name>
</gene>
<organism evidence="15 16">
    <name type="scientific">Aporhodopirellula rubra</name>
    <dbReference type="NCBI Taxonomy" id="980271"/>
    <lineage>
        <taxon>Bacteria</taxon>
        <taxon>Pseudomonadati</taxon>
        <taxon>Planctomycetota</taxon>
        <taxon>Planctomycetia</taxon>
        <taxon>Pirellulales</taxon>
        <taxon>Pirellulaceae</taxon>
        <taxon>Aporhodopirellula</taxon>
    </lineage>
</organism>
<sequence>MTPEPSPDRAPLDCFPALLDQVIVLTGPTASGKTQLALRVAEALANLSVTPNGSAKAIEIISLDSIAVYRQMDIGTAKPSREEQQRVIHHLIDVVDPDHDYSVAEYLTAAHRCVKDIWARGNRPMFVGGTPMYLKAILRGFDPGPPADESFRRSVMQDVQRYGIDALRERLQQVDPLSAARIDSSDVRRMIRALEFARQVGIPISHRQKQFESERPPEEGLVFTLKTPRPVLHRRIESRVERMFDAGLVNEIRDLKHAYPEMSKTARTAVGYREVLESPEFTDWQSATADTADTGTLDTPDWSNVAEQVLFHTRRLARRQETWFRSFSEMRAISTHVTGPEDANVSASAPRNKRASKQANDLAPERPIELLVEEMTDAISQHPIWTEPHPQ</sequence>
<dbReference type="GO" id="GO:0052381">
    <property type="term" value="F:tRNA dimethylallyltransferase activity"/>
    <property type="evidence" value="ECO:0007669"/>
    <property type="project" value="UniProtKB-UniRule"/>
</dbReference>
<dbReference type="CDD" id="cd02019">
    <property type="entry name" value="NK"/>
    <property type="match status" value="1"/>
</dbReference>
<dbReference type="PANTHER" id="PTHR11088:SF60">
    <property type="entry name" value="TRNA DIMETHYLALLYLTRANSFERASE"/>
    <property type="match status" value="1"/>
</dbReference>
<keyword evidence="8 10" id="KW-0460">Magnesium</keyword>
<keyword evidence="7 10" id="KW-0067">ATP-binding</keyword>
<feature type="region of interest" description="Disordered" evidence="14">
    <location>
        <begin position="338"/>
        <end position="360"/>
    </location>
</feature>
<evidence type="ECO:0000256" key="5">
    <source>
        <dbReference type="ARBA" id="ARBA00022694"/>
    </source>
</evidence>
<dbReference type="NCBIfam" id="TIGR00174">
    <property type="entry name" value="miaA"/>
    <property type="match status" value="1"/>
</dbReference>
<dbReference type="PANTHER" id="PTHR11088">
    <property type="entry name" value="TRNA DIMETHYLALLYLTRANSFERASE"/>
    <property type="match status" value="1"/>
</dbReference>
<evidence type="ECO:0000256" key="12">
    <source>
        <dbReference type="RuleBase" id="RU003784"/>
    </source>
</evidence>
<evidence type="ECO:0000256" key="7">
    <source>
        <dbReference type="ARBA" id="ARBA00022840"/>
    </source>
</evidence>
<comment type="catalytic activity">
    <reaction evidence="9 10 11">
        <text>adenosine(37) in tRNA + dimethylallyl diphosphate = N(6)-dimethylallyladenosine(37) in tRNA + diphosphate</text>
        <dbReference type="Rhea" id="RHEA:26482"/>
        <dbReference type="Rhea" id="RHEA-COMP:10162"/>
        <dbReference type="Rhea" id="RHEA-COMP:10375"/>
        <dbReference type="ChEBI" id="CHEBI:33019"/>
        <dbReference type="ChEBI" id="CHEBI:57623"/>
        <dbReference type="ChEBI" id="CHEBI:74411"/>
        <dbReference type="ChEBI" id="CHEBI:74415"/>
        <dbReference type="EC" id="2.5.1.75"/>
    </reaction>
</comment>
<evidence type="ECO:0000256" key="11">
    <source>
        <dbReference type="RuleBase" id="RU003783"/>
    </source>
</evidence>
<evidence type="ECO:0000256" key="9">
    <source>
        <dbReference type="ARBA" id="ARBA00049563"/>
    </source>
</evidence>
<evidence type="ECO:0000256" key="2">
    <source>
        <dbReference type="ARBA" id="ARBA00003213"/>
    </source>
</evidence>
<dbReference type="Gene3D" id="3.40.50.300">
    <property type="entry name" value="P-loop containing nucleotide triphosphate hydrolases"/>
    <property type="match status" value="1"/>
</dbReference>
<comment type="similarity">
    <text evidence="3 10 13">Belongs to the IPP transferase family.</text>
</comment>
<dbReference type="Proteomes" id="UP000536179">
    <property type="component" value="Unassembled WGS sequence"/>
</dbReference>
<comment type="subunit">
    <text evidence="10">Monomer.</text>
</comment>
<evidence type="ECO:0000256" key="3">
    <source>
        <dbReference type="ARBA" id="ARBA00005842"/>
    </source>
</evidence>
<dbReference type="HAMAP" id="MF_00185">
    <property type="entry name" value="IPP_trans"/>
    <property type="match status" value="1"/>
</dbReference>
<keyword evidence="4 10" id="KW-0808">Transferase</keyword>
<dbReference type="GO" id="GO:0006400">
    <property type="term" value="P:tRNA modification"/>
    <property type="evidence" value="ECO:0007669"/>
    <property type="project" value="TreeGrafter"/>
</dbReference>
<evidence type="ECO:0000256" key="10">
    <source>
        <dbReference type="HAMAP-Rule" id="MF_00185"/>
    </source>
</evidence>
<keyword evidence="16" id="KW-1185">Reference proteome</keyword>
<dbReference type="GO" id="GO:0005524">
    <property type="term" value="F:ATP binding"/>
    <property type="evidence" value="ECO:0007669"/>
    <property type="project" value="UniProtKB-UniRule"/>
</dbReference>
<reference evidence="15 16" key="1">
    <citation type="submission" date="2020-08" db="EMBL/GenBank/DDBJ databases">
        <title>Genomic Encyclopedia of Type Strains, Phase III (KMG-III): the genomes of soil and plant-associated and newly described type strains.</title>
        <authorList>
            <person name="Whitman W."/>
        </authorList>
    </citation>
    <scope>NUCLEOTIDE SEQUENCE [LARGE SCALE GENOMIC DNA]</scope>
    <source>
        <strain evidence="15 16">CECT 8075</strain>
    </source>
</reference>
<dbReference type="InterPro" id="IPR039657">
    <property type="entry name" value="Dimethylallyltransferase"/>
</dbReference>
<evidence type="ECO:0000256" key="1">
    <source>
        <dbReference type="ARBA" id="ARBA00001946"/>
    </source>
</evidence>
<evidence type="ECO:0000256" key="13">
    <source>
        <dbReference type="RuleBase" id="RU003785"/>
    </source>
</evidence>
<dbReference type="InterPro" id="IPR018022">
    <property type="entry name" value="IPT"/>
</dbReference>
<dbReference type="SUPFAM" id="SSF52540">
    <property type="entry name" value="P-loop containing nucleoside triphosphate hydrolases"/>
    <property type="match status" value="2"/>
</dbReference>
<feature type="region of interest" description="Interaction with substrate tRNA" evidence="10">
    <location>
        <begin position="64"/>
        <end position="67"/>
    </location>
</feature>
<evidence type="ECO:0000256" key="6">
    <source>
        <dbReference type="ARBA" id="ARBA00022741"/>
    </source>
</evidence>
<dbReference type="AlphaFoldDB" id="A0A7W5H3W3"/>
<dbReference type="InterPro" id="IPR027417">
    <property type="entry name" value="P-loop_NTPase"/>
</dbReference>
<feature type="site" description="Interaction with substrate tRNA" evidence="10">
    <location>
        <position position="130"/>
    </location>
</feature>
<evidence type="ECO:0000256" key="4">
    <source>
        <dbReference type="ARBA" id="ARBA00022679"/>
    </source>
</evidence>
<comment type="caution">
    <text evidence="15">The sequence shown here is derived from an EMBL/GenBank/DDBJ whole genome shotgun (WGS) entry which is preliminary data.</text>
</comment>
<comment type="caution">
    <text evidence="10">Lacks conserved residue(s) required for the propagation of feature annotation.</text>
</comment>